<dbReference type="Pfam" id="PF13411">
    <property type="entry name" value="MerR_1"/>
    <property type="match status" value="1"/>
</dbReference>
<dbReference type="AlphaFoldDB" id="A0A2A8HA74"/>
<evidence type="ECO:0000313" key="4">
    <source>
        <dbReference type="Proteomes" id="UP000220841"/>
    </source>
</evidence>
<feature type="domain" description="HTH merR-type" evidence="2">
    <location>
        <begin position="8"/>
        <end position="61"/>
    </location>
</feature>
<evidence type="ECO:0000313" key="3">
    <source>
        <dbReference type="EMBL" id="PEQ00283.1"/>
    </source>
</evidence>
<dbReference type="Gene3D" id="1.10.1660.10">
    <property type="match status" value="1"/>
</dbReference>
<gene>
    <name evidence="3" type="ORF">CN585_23170</name>
</gene>
<sequence>MGLKSDIYTPKIVADRLGVTPDLLKVWSNEFNIQTERSHGGHRRYSKENIEELKAIKEKIQVQKWSYDQVRSWRNGELDLFVSKEEKSELEKKLDEVLKNQELQKQFNQALVQKLQEITNELVTTKEHLANTEKKLTEVEDKNSQLEVCIEKKLEKRDQLLLENIRDMQKQKQNQKQKRRGFFGLFKN</sequence>
<keyword evidence="1" id="KW-0175">Coiled coil</keyword>
<organism evidence="3 4">
    <name type="scientific">Bacillus toyonensis</name>
    <dbReference type="NCBI Taxonomy" id="155322"/>
    <lineage>
        <taxon>Bacteria</taxon>
        <taxon>Bacillati</taxon>
        <taxon>Bacillota</taxon>
        <taxon>Bacilli</taxon>
        <taxon>Bacillales</taxon>
        <taxon>Bacillaceae</taxon>
        <taxon>Bacillus</taxon>
        <taxon>Bacillus cereus group</taxon>
    </lineage>
</organism>
<evidence type="ECO:0000259" key="2">
    <source>
        <dbReference type="Pfam" id="PF13411"/>
    </source>
</evidence>
<dbReference type="GO" id="GO:0003677">
    <property type="term" value="F:DNA binding"/>
    <property type="evidence" value="ECO:0007669"/>
    <property type="project" value="InterPro"/>
</dbReference>
<protein>
    <submittedName>
        <fullName evidence="3">Mercury resistance protein</fullName>
    </submittedName>
</protein>
<dbReference type="Proteomes" id="UP000220841">
    <property type="component" value="Unassembled WGS sequence"/>
</dbReference>
<feature type="coiled-coil region" evidence="1">
    <location>
        <begin position="80"/>
        <end position="171"/>
    </location>
</feature>
<dbReference type="RefSeq" id="WP_098227259.1">
    <property type="nucleotide sequence ID" value="NZ_NUBY01000135.1"/>
</dbReference>
<evidence type="ECO:0000256" key="1">
    <source>
        <dbReference type="SAM" id="Coils"/>
    </source>
</evidence>
<reference evidence="3 4" key="1">
    <citation type="submission" date="2017-09" db="EMBL/GenBank/DDBJ databases">
        <title>Large-scale bioinformatics analysis of Bacillus genomes uncovers conserved roles of natural products in bacterial physiology.</title>
        <authorList>
            <consortium name="Agbiome Team Llc"/>
            <person name="Bleich R.M."/>
            <person name="Grubbs K.J."/>
            <person name="Santa Maria K.C."/>
            <person name="Allen S.E."/>
            <person name="Farag S."/>
            <person name="Shank E.A."/>
            <person name="Bowers A."/>
        </authorList>
    </citation>
    <scope>NUCLEOTIDE SEQUENCE [LARGE SCALE GENOMIC DNA]</scope>
    <source>
        <strain evidence="3 4">AFS021349</strain>
    </source>
</reference>
<proteinExistence type="predicted"/>
<comment type="caution">
    <text evidence="3">The sequence shown here is derived from an EMBL/GenBank/DDBJ whole genome shotgun (WGS) entry which is preliminary data.</text>
</comment>
<dbReference type="InterPro" id="IPR009061">
    <property type="entry name" value="DNA-bd_dom_put_sf"/>
</dbReference>
<name>A0A2A8HA74_9BACI</name>
<dbReference type="SUPFAM" id="SSF46955">
    <property type="entry name" value="Putative DNA-binding domain"/>
    <property type="match status" value="1"/>
</dbReference>
<dbReference type="GO" id="GO:0006355">
    <property type="term" value="P:regulation of DNA-templated transcription"/>
    <property type="evidence" value="ECO:0007669"/>
    <property type="project" value="InterPro"/>
</dbReference>
<dbReference type="EMBL" id="NUBY01000135">
    <property type="protein sequence ID" value="PEQ00283.1"/>
    <property type="molecule type" value="Genomic_DNA"/>
</dbReference>
<dbReference type="InterPro" id="IPR000551">
    <property type="entry name" value="MerR-type_HTH_dom"/>
</dbReference>
<accession>A0A2A8HA74</accession>